<comment type="similarity">
    <text evidence="1">Belongs to the phosphoglycerate mutase family. BPG-dependent PGAM subfamily.</text>
</comment>
<dbReference type="InterPro" id="IPR005952">
    <property type="entry name" value="Phosphogly_mut1"/>
</dbReference>
<dbReference type="InterPro" id="IPR013078">
    <property type="entry name" value="His_Pase_superF_clade-1"/>
</dbReference>
<accession>A0A1H8VJV4</accession>
<dbReference type="CDD" id="cd07067">
    <property type="entry name" value="HP_PGM_like"/>
    <property type="match status" value="1"/>
</dbReference>
<dbReference type="InterPro" id="IPR029033">
    <property type="entry name" value="His_PPase_superfam"/>
</dbReference>
<dbReference type="Proteomes" id="UP000198960">
    <property type="component" value="Unassembled WGS sequence"/>
</dbReference>
<keyword evidence="9" id="KW-1185">Reference proteome</keyword>
<evidence type="ECO:0000256" key="6">
    <source>
        <dbReference type="PIRSR" id="PIRSR613078-2"/>
    </source>
</evidence>
<protein>
    <recommendedName>
        <fullName evidence="2">phosphoglycerate mutase (2,3-diphosphoglycerate-dependent)</fullName>
        <ecNumber evidence="2">5.4.2.11</ecNumber>
    </recommendedName>
</protein>
<proteinExistence type="inferred from homology"/>
<evidence type="ECO:0000256" key="7">
    <source>
        <dbReference type="SAM" id="MobiDB-lite"/>
    </source>
</evidence>
<reference evidence="9" key="1">
    <citation type="submission" date="2016-10" db="EMBL/GenBank/DDBJ databases">
        <authorList>
            <person name="Varghese N."/>
            <person name="Submissions S."/>
        </authorList>
    </citation>
    <scope>NUCLEOTIDE SEQUENCE [LARGE SCALE GENOMIC DNA]</scope>
    <source>
        <strain evidence="9">DSM 45413</strain>
    </source>
</reference>
<dbReference type="SMART" id="SM00855">
    <property type="entry name" value="PGAM"/>
    <property type="match status" value="1"/>
</dbReference>
<evidence type="ECO:0000256" key="3">
    <source>
        <dbReference type="ARBA" id="ARBA00023152"/>
    </source>
</evidence>
<dbReference type="GO" id="GO:0006096">
    <property type="term" value="P:glycolytic process"/>
    <property type="evidence" value="ECO:0007669"/>
    <property type="project" value="UniProtKB-KW"/>
</dbReference>
<evidence type="ECO:0000256" key="4">
    <source>
        <dbReference type="ARBA" id="ARBA00023235"/>
    </source>
</evidence>
<dbReference type="EMBL" id="FOEE01000012">
    <property type="protein sequence ID" value="SEP15168.1"/>
    <property type="molecule type" value="Genomic_DNA"/>
</dbReference>
<dbReference type="PROSITE" id="PS00175">
    <property type="entry name" value="PG_MUTASE"/>
    <property type="match status" value="1"/>
</dbReference>
<dbReference type="PANTHER" id="PTHR11931">
    <property type="entry name" value="PHOSPHOGLYCERATE MUTASE"/>
    <property type="match status" value="1"/>
</dbReference>
<gene>
    <name evidence="8" type="ORF">SAMN05660991_03573</name>
</gene>
<feature type="binding site" evidence="6">
    <location>
        <position position="80"/>
    </location>
    <ligand>
        <name>substrate</name>
    </ligand>
</feature>
<dbReference type="EC" id="5.4.2.11" evidence="2"/>
<organism evidence="8 9">
    <name type="scientific">Trujillonella endophytica</name>
    <dbReference type="NCBI Taxonomy" id="673521"/>
    <lineage>
        <taxon>Bacteria</taxon>
        <taxon>Bacillati</taxon>
        <taxon>Actinomycetota</taxon>
        <taxon>Actinomycetes</taxon>
        <taxon>Geodermatophilales</taxon>
        <taxon>Geodermatophilaceae</taxon>
        <taxon>Trujillonella</taxon>
    </lineage>
</organism>
<dbReference type="AlphaFoldDB" id="A0A1H8VJV4"/>
<dbReference type="SUPFAM" id="SSF53254">
    <property type="entry name" value="Phosphoglycerate mutase-like"/>
    <property type="match status" value="1"/>
</dbReference>
<dbReference type="Gene3D" id="3.40.50.1240">
    <property type="entry name" value="Phosphoglycerate mutase-like"/>
    <property type="match status" value="1"/>
</dbReference>
<evidence type="ECO:0000256" key="2">
    <source>
        <dbReference type="ARBA" id="ARBA00012028"/>
    </source>
</evidence>
<dbReference type="GO" id="GO:0004619">
    <property type="term" value="F:phosphoglycerate mutase activity"/>
    <property type="evidence" value="ECO:0007669"/>
    <property type="project" value="UniProtKB-EC"/>
</dbReference>
<dbReference type="STRING" id="673521.SAMN05660991_03573"/>
<dbReference type="Pfam" id="PF00300">
    <property type="entry name" value="His_Phos_1"/>
    <property type="match status" value="1"/>
</dbReference>
<feature type="region of interest" description="Disordered" evidence="7">
    <location>
        <begin position="230"/>
        <end position="252"/>
    </location>
</feature>
<dbReference type="RefSeq" id="WP_091946556.1">
    <property type="nucleotide sequence ID" value="NZ_FOEE01000012.1"/>
</dbReference>
<sequence>MAAIPGPTALWLVRHGESQGNVADARAGQAGAARLELDVRDPDVPLSDAGRRQAEALGTWLRDLPADRRPTVLLSSPFTRAADTLRIAADTAGLDLPIRYDERLRERDFGAFDGMTGAGIRAEYPEEAQRRDLLGKFYYRPPGGESWADVALRVRSVLLGARLDSPGERLLVGSHQAVVMVFRYVLQELTEPELLELARREPVANCSVTSYEADADGVLRLAESGAVGHLARAEEPVTEEEPVPGEPGVARA</sequence>
<keyword evidence="3" id="KW-0324">Glycolysis</keyword>
<feature type="active site" description="Proton donor/acceptor" evidence="5">
    <location>
        <position position="106"/>
    </location>
</feature>
<feature type="binding site" evidence="6">
    <location>
        <begin position="14"/>
        <end position="21"/>
    </location>
    <ligand>
        <name>substrate</name>
    </ligand>
</feature>
<name>A0A1H8VJV4_9ACTN</name>
<dbReference type="InterPro" id="IPR001345">
    <property type="entry name" value="PG/BPGM_mutase_AS"/>
</dbReference>
<keyword evidence="4" id="KW-0413">Isomerase</keyword>
<feature type="active site" description="Tele-phosphohistidine intermediate" evidence="5">
    <location>
        <position position="15"/>
    </location>
</feature>
<evidence type="ECO:0000256" key="5">
    <source>
        <dbReference type="PIRSR" id="PIRSR613078-1"/>
    </source>
</evidence>
<evidence type="ECO:0000256" key="1">
    <source>
        <dbReference type="ARBA" id="ARBA00006717"/>
    </source>
</evidence>
<dbReference type="OrthoDB" id="5449373at2"/>
<evidence type="ECO:0000313" key="8">
    <source>
        <dbReference type="EMBL" id="SEP15168.1"/>
    </source>
</evidence>
<evidence type="ECO:0000313" key="9">
    <source>
        <dbReference type="Proteomes" id="UP000198960"/>
    </source>
</evidence>